<dbReference type="AlphaFoldDB" id="A0AAD1HDZ4"/>
<evidence type="ECO:0000313" key="3">
    <source>
        <dbReference type="Proteomes" id="UP000466681"/>
    </source>
</evidence>
<dbReference type="PROSITE" id="PS00028">
    <property type="entry name" value="ZINC_FINGER_C2H2_1"/>
    <property type="match status" value="1"/>
</dbReference>
<reference evidence="2 3" key="1">
    <citation type="journal article" date="2019" name="Emerg. Microbes Infect.">
        <title>Comprehensive subspecies identification of 175 nontuberculous mycobacteria species based on 7547 genomic profiles.</title>
        <authorList>
            <person name="Matsumoto Y."/>
            <person name="Kinjo T."/>
            <person name="Motooka D."/>
            <person name="Nabeya D."/>
            <person name="Jung N."/>
            <person name="Uechi K."/>
            <person name="Horii T."/>
            <person name="Iida T."/>
            <person name="Fujita J."/>
            <person name="Nakamura S."/>
        </authorList>
    </citation>
    <scope>NUCLEOTIDE SEQUENCE [LARGE SCALE GENOMIC DNA]</scope>
    <source>
        <strain evidence="2 3">JCM 6375</strain>
    </source>
</reference>
<proteinExistence type="predicted"/>
<dbReference type="InterPro" id="IPR013087">
    <property type="entry name" value="Znf_C2H2_type"/>
</dbReference>
<evidence type="ECO:0000259" key="1">
    <source>
        <dbReference type="PROSITE" id="PS00028"/>
    </source>
</evidence>
<organism evidence="2 3">
    <name type="scientific">Mycolicibacterium moriokaense</name>
    <dbReference type="NCBI Taxonomy" id="39691"/>
    <lineage>
        <taxon>Bacteria</taxon>
        <taxon>Bacillati</taxon>
        <taxon>Actinomycetota</taxon>
        <taxon>Actinomycetes</taxon>
        <taxon>Mycobacteriales</taxon>
        <taxon>Mycobacteriaceae</taxon>
        <taxon>Mycolicibacterium</taxon>
    </lineage>
</organism>
<protein>
    <submittedName>
        <fullName evidence="2">Plasmid replication initiator protein</fullName>
    </submittedName>
</protein>
<keyword evidence="3" id="KW-1185">Reference proteome</keyword>
<dbReference type="Pfam" id="PF20199">
    <property type="entry name" value="RepSA"/>
    <property type="match status" value="1"/>
</dbReference>
<dbReference type="Proteomes" id="UP000466681">
    <property type="component" value="Chromosome"/>
</dbReference>
<evidence type="ECO:0000313" key="2">
    <source>
        <dbReference type="EMBL" id="BBX03682.1"/>
    </source>
</evidence>
<gene>
    <name evidence="2" type="ORF">MMOR_46180</name>
</gene>
<dbReference type="RefSeq" id="WP_083157049.1">
    <property type="nucleotide sequence ID" value="NZ_AP022560.1"/>
</dbReference>
<dbReference type="InterPro" id="IPR046828">
    <property type="entry name" value="RepSA"/>
</dbReference>
<name>A0AAD1HDZ4_9MYCO</name>
<accession>A0AAD1HDZ4</accession>
<dbReference type="KEGG" id="mmor:MMOR_46180"/>
<dbReference type="EMBL" id="AP022560">
    <property type="protein sequence ID" value="BBX03682.1"/>
    <property type="molecule type" value="Genomic_DNA"/>
</dbReference>
<feature type="domain" description="C2H2-type" evidence="1">
    <location>
        <begin position="86"/>
        <end position="106"/>
    </location>
</feature>
<sequence>MTVTPVNVVASAVSVPTLPGLPARADTSGVVAQMVRRAASRDFQTWWDNAENAGFCANPVRLIGTNSLGREHRVWTRCNNRRAIACPSCSDLYARDTWQLVHAGLHGGHHDLPRTVAEHPQVFVTLTAPSFGAVHTTRDDGQRGQARPCHDQGRKRCQHGRPLWCSSIHHEGDAHVGQPLCEDCYDYTGHVLFAWHAPELWRRFTIALRRLLRRRLRALGESPTAARINFVKVTEMQRRAIPHFHAVIRLDEPPEPGQPPTPPNSSITATDLALLIHQAASGVALTVADPARASEIGGRVIQFGTQTDARPLHSGSSDCDAAMPRQSRRSVAAYLAKYVTKSVADFGVGIRRMSPLAVPDLDVTTHVRAILTTILELADRGAYSGIDRWLHTLGFRGHITTKSRLFSTTMGALREHRAEWTREHRHHRSDIATDERPRALQGAEEMEWAFDRAGLGNLGERILVVSAAHRMIENRHLVRANRWTQDQSPTPDWST</sequence>